<evidence type="ECO:0008006" key="4">
    <source>
        <dbReference type="Google" id="ProtNLM"/>
    </source>
</evidence>
<evidence type="ECO:0000256" key="1">
    <source>
        <dbReference type="SAM" id="MobiDB-lite"/>
    </source>
</evidence>
<feature type="region of interest" description="Disordered" evidence="1">
    <location>
        <begin position="45"/>
        <end position="97"/>
    </location>
</feature>
<accession>A0A841T6U2</accession>
<name>A0A841T6U2_9BACL</name>
<protein>
    <recommendedName>
        <fullName evidence="4">DUF3679 domain-containing protein</fullName>
    </recommendedName>
</protein>
<dbReference type="EMBL" id="JACJVN010000002">
    <property type="protein sequence ID" value="MBB6675766.1"/>
    <property type="molecule type" value="Genomic_DNA"/>
</dbReference>
<proteinExistence type="predicted"/>
<dbReference type="RefSeq" id="WP_185177074.1">
    <property type="nucleotide sequence ID" value="NZ_CBCSEP010000028.1"/>
</dbReference>
<evidence type="ECO:0000313" key="2">
    <source>
        <dbReference type="EMBL" id="MBB6675766.1"/>
    </source>
</evidence>
<organism evidence="2 3">
    <name type="scientific">Cohnella lubricantis</name>
    <dbReference type="NCBI Taxonomy" id="2163172"/>
    <lineage>
        <taxon>Bacteria</taxon>
        <taxon>Bacillati</taxon>
        <taxon>Bacillota</taxon>
        <taxon>Bacilli</taxon>
        <taxon>Bacillales</taxon>
        <taxon>Paenibacillaceae</taxon>
        <taxon>Cohnella</taxon>
    </lineage>
</organism>
<dbReference type="Proteomes" id="UP000574133">
    <property type="component" value="Unassembled WGS sequence"/>
</dbReference>
<reference evidence="2 3" key="1">
    <citation type="submission" date="2020-08" db="EMBL/GenBank/DDBJ databases">
        <title>Cohnella phylogeny.</title>
        <authorList>
            <person name="Dunlap C."/>
        </authorList>
    </citation>
    <scope>NUCLEOTIDE SEQUENCE [LARGE SCALE GENOMIC DNA]</scope>
    <source>
        <strain evidence="2 3">DSM 103658</strain>
    </source>
</reference>
<dbReference type="AlphaFoldDB" id="A0A841T6U2"/>
<keyword evidence="3" id="KW-1185">Reference proteome</keyword>
<sequence length="134" mass="14199">MSRDLMKLLIVCGAIVFAVLFGMELSSSGISSVYGPMDPSIAGVHDPIHLGEDTDGAEDMNVNASAGSEDDEYAGGRYADEPEGISMDADEVPMPRLDHTPAIDRLANTAAEALQSVSRGGIQFVVHLFDKTTQ</sequence>
<comment type="caution">
    <text evidence="2">The sequence shown here is derived from an EMBL/GenBank/DDBJ whole genome shotgun (WGS) entry which is preliminary data.</text>
</comment>
<dbReference type="InterPro" id="IPR020534">
    <property type="entry name" value="Uncharacterised_YqxA"/>
</dbReference>
<evidence type="ECO:0000313" key="3">
    <source>
        <dbReference type="Proteomes" id="UP000574133"/>
    </source>
</evidence>
<gene>
    <name evidence="2" type="ORF">H4Q31_00295</name>
</gene>
<dbReference type="Pfam" id="PF12438">
    <property type="entry name" value="DUF3679"/>
    <property type="match status" value="1"/>
</dbReference>